<evidence type="ECO:0000256" key="1">
    <source>
        <dbReference type="SAM" id="Coils"/>
    </source>
</evidence>
<feature type="coiled-coil region" evidence="1">
    <location>
        <begin position="231"/>
        <end position="265"/>
    </location>
</feature>
<dbReference type="InterPro" id="IPR037386">
    <property type="entry name" value="CCDC40"/>
</dbReference>
<dbReference type="GeneID" id="8237382"/>
<feature type="coiled-coil region" evidence="1">
    <location>
        <begin position="322"/>
        <end position="370"/>
    </location>
</feature>
<dbReference type="EMBL" id="AAZO01002412">
    <property type="status" value="NOT_ANNOTATED_CDS"/>
    <property type="molecule type" value="Genomic_DNA"/>
</dbReference>
<gene>
    <name evidence="3" type="primary">8237382</name>
    <name evidence="2" type="ORF">Phum_PHUM208760</name>
</gene>
<dbReference type="OMA" id="YIVRHQY"/>
<organism>
    <name type="scientific">Pediculus humanus subsp. corporis</name>
    <name type="common">Body louse</name>
    <dbReference type="NCBI Taxonomy" id="121224"/>
    <lineage>
        <taxon>Eukaryota</taxon>
        <taxon>Metazoa</taxon>
        <taxon>Ecdysozoa</taxon>
        <taxon>Arthropoda</taxon>
        <taxon>Hexapoda</taxon>
        <taxon>Insecta</taxon>
        <taxon>Pterygota</taxon>
        <taxon>Neoptera</taxon>
        <taxon>Paraneoptera</taxon>
        <taxon>Psocodea</taxon>
        <taxon>Troctomorpha</taxon>
        <taxon>Phthiraptera</taxon>
        <taxon>Anoplura</taxon>
        <taxon>Pediculidae</taxon>
        <taxon>Pediculus</taxon>
    </lineage>
</organism>
<accession>E0VHG2</accession>
<dbReference type="STRING" id="121224.E0VHG2"/>
<dbReference type="EMBL" id="DS235170">
    <property type="protein sequence ID" value="EEB12818.1"/>
    <property type="molecule type" value="Genomic_DNA"/>
</dbReference>
<evidence type="ECO:0000313" key="3">
    <source>
        <dbReference type="EnsemblMetazoa" id="PHUM208760-PA"/>
    </source>
</evidence>
<dbReference type="CTD" id="8237382"/>
<keyword evidence="4" id="KW-1185">Reference proteome</keyword>
<evidence type="ECO:0000313" key="4">
    <source>
        <dbReference type="Proteomes" id="UP000009046"/>
    </source>
</evidence>
<feature type="coiled-coil region" evidence="1">
    <location>
        <begin position="427"/>
        <end position="454"/>
    </location>
</feature>
<feature type="coiled-coil region" evidence="1">
    <location>
        <begin position="115"/>
        <end position="142"/>
    </location>
</feature>
<proteinExistence type="predicted"/>
<dbReference type="Proteomes" id="UP000009046">
    <property type="component" value="Unassembled WGS sequence"/>
</dbReference>
<dbReference type="EnsemblMetazoa" id="PHUM208760-RA">
    <property type="protein sequence ID" value="PHUM208760-PA"/>
    <property type="gene ID" value="PHUM208760"/>
</dbReference>
<evidence type="ECO:0008006" key="5">
    <source>
        <dbReference type="Google" id="ProtNLM"/>
    </source>
</evidence>
<dbReference type="FunCoup" id="E0VHG2">
    <property type="interactions" value="77"/>
</dbReference>
<protein>
    <recommendedName>
        <fullName evidence="5">Coiled-coil domain-containing protein 40</fullName>
    </recommendedName>
</protein>
<dbReference type="eggNOG" id="ENOG502QQ91">
    <property type="taxonomic scope" value="Eukaryota"/>
</dbReference>
<dbReference type="GO" id="GO:0005737">
    <property type="term" value="C:cytoplasm"/>
    <property type="evidence" value="ECO:0007669"/>
    <property type="project" value="TreeGrafter"/>
</dbReference>
<reference evidence="2" key="2">
    <citation type="submission" date="2007-04" db="EMBL/GenBank/DDBJ databases">
        <title>The genome of the human body louse.</title>
        <authorList>
            <consortium name="The Human Body Louse Genome Consortium"/>
            <person name="Kirkness E."/>
            <person name="Walenz B."/>
            <person name="Hass B."/>
            <person name="Bruggner R."/>
            <person name="Strausberg R."/>
        </authorList>
    </citation>
    <scope>NUCLEOTIDE SEQUENCE</scope>
    <source>
        <strain evidence="2">USDA</strain>
    </source>
</reference>
<dbReference type="OrthoDB" id="188741at2759"/>
<dbReference type="AlphaFoldDB" id="E0VHG2"/>
<dbReference type="PANTHER" id="PTHR16275">
    <property type="entry name" value="COILED-COIL DOMAIN-CONTAINING PROTEIN 40"/>
    <property type="match status" value="1"/>
</dbReference>
<dbReference type="RefSeq" id="XP_002425556.1">
    <property type="nucleotide sequence ID" value="XM_002425511.1"/>
</dbReference>
<dbReference type="HOGENOM" id="CLU_008826_3_0_1"/>
<keyword evidence="1" id="KW-0175">Coiled coil</keyword>
<dbReference type="EMBL" id="AAZO01002413">
    <property type="status" value="NOT_ANNOTATED_CDS"/>
    <property type="molecule type" value="Genomic_DNA"/>
</dbReference>
<sequence length="873" mass="102991">MDTLVLEPDHPMMEKFQIALKNHLLKQIGKLDEQIFEMNLEIKRKEKEKEETGVELYTFQQEIFRQQKILDEFDAVMDNLIKERETLDKSVKSKKITWKEEVDRLNCAKKKEMVLAQEFKKLSTIEKQMEEWEKEMESELTISQRISEKTAADKIKLVDEKRKMDMYLLKLMLSVSHFETELKEVSGEIDLKLEEKDSLSQTLADSSADLHALMSEQSRLTSAWNSVAIAIKQKNNIYLELMKELKQVNNNYKNTQDAFHSLNVEIESYKKSSAEEMKKNEKLVVIIGRGEREFENGQITLRTLNEKKIIAENKITATAAMITRSEYELTTLKATIDKIQQELNSLKIQYEKYVEEHNKIQDEFLNFEQELLINDKTVHQLTKLIKETLKKNRAQEFSLIESENKISQRFLEVEELKEIIFRNNEIVKEGNNEITLKEEEIKTLEDEIEKCLSAIIQKQGNYATLTRKIEKQIQKSDYGKAWVSPSQQRVLELEKINAEIQAKNDKMQSFWLIHQNNNVKLSEQRTEQLKEISLLRKQILLFEQRSLKTERELQKEKEIEHEVNKTISHLQHKLLGLNEILVGKKGYRENLGKENALTQLQFVQNLKESELEQIRLKDEIKELENNLEELAETMLSTQREILAWEKKIKSAVEAKNEVQRQRSSAGELGQMKVEIHRMEVRYGQLKKVQEKLITDLEQCVLRRDSILDNVNAKERRNLKKENIRSVVQKKVDLLKNQLRTVHNEIKGIQTDISNIQEGQEDLRKTIQMKENTLMEMKETSRKINLRLEEGQLKKCLNLEILIRRQKKCKLYDLLKHGRYKLLFKNEQLLDNEIQKVKNKNQDLILVMELLIQDFPNYGFHLKKIKNTFQAPPS</sequence>
<reference evidence="3" key="3">
    <citation type="submission" date="2021-02" db="UniProtKB">
        <authorList>
            <consortium name="EnsemblMetazoa"/>
        </authorList>
    </citation>
    <scope>IDENTIFICATION</scope>
    <source>
        <strain evidence="3">USDA</strain>
    </source>
</reference>
<dbReference type="VEuPathDB" id="VectorBase:PHUM208760"/>
<evidence type="ECO:0000313" key="2">
    <source>
        <dbReference type="EMBL" id="EEB12818.1"/>
    </source>
</evidence>
<reference evidence="2" key="1">
    <citation type="submission" date="2007-04" db="EMBL/GenBank/DDBJ databases">
        <title>Annotation of Pediculus humanus corporis strain USDA.</title>
        <authorList>
            <person name="Kirkness E."/>
            <person name="Hannick L."/>
            <person name="Hass B."/>
            <person name="Bruggner R."/>
            <person name="Lawson D."/>
            <person name="Bidwell S."/>
            <person name="Joardar V."/>
            <person name="Caler E."/>
            <person name="Walenz B."/>
            <person name="Inman J."/>
            <person name="Schobel S."/>
            <person name="Galinsky K."/>
            <person name="Amedeo P."/>
            <person name="Strausberg R."/>
        </authorList>
    </citation>
    <scope>NUCLEOTIDE SEQUENCE</scope>
    <source>
        <strain evidence="2">USDA</strain>
    </source>
</reference>
<name>E0VHG2_PEDHC</name>
<dbReference type="KEGG" id="phu:Phum_PHUM208760"/>
<dbReference type="PANTHER" id="PTHR16275:SF8">
    <property type="entry name" value="COILED-COIL DOMAIN-CONTAINING PROTEIN 40"/>
    <property type="match status" value="1"/>
</dbReference>
<dbReference type="InParanoid" id="E0VHG2"/>
<dbReference type="GO" id="GO:0035082">
    <property type="term" value="P:axoneme assembly"/>
    <property type="evidence" value="ECO:0007669"/>
    <property type="project" value="InterPro"/>
</dbReference>
<feature type="coiled-coil region" evidence="1">
    <location>
        <begin position="606"/>
        <end position="661"/>
    </location>
</feature>